<dbReference type="Proteomes" id="UP000515163">
    <property type="component" value="Unplaced"/>
</dbReference>
<dbReference type="Gene3D" id="2.60.120.200">
    <property type="match status" value="1"/>
</dbReference>
<protein>
    <submittedName>
        <fullName evidence="6 7">Uncharacterized protein LOC116286592</fullName>
    </submittedName>
</protein>
<keyword evidence="2" id="KW-1015">Disulfide bond</keyword>
<organism evidence="5 7">
    <name type="scientific">Actinia tenebrosa</name>
    <name type="common">Australian red waratah sea anemone</name>
    <dbReference type="NCBI Taxonomy" id="6105"/>
    <lineage>
        <taxon>Eukaryota</taxon>
        <taxon>Metazoa</taxon>
        <taxon>Cnidaria</taxon>
        <taxon>Anthozoa</taxon>
        <taxon>Hexacorallia</taxon>
        <taxon>Actiniaria</taxon>
        <taxon>Actiniidae</taxon>
        <taxon>Actinia</taxon>
    </lineage>
</organism>
<keyword evidence="5" id="KW-1185">Reference proteome</keyword>
<dbReference type="AlphaFoldDB" id="A0A6P8GXL2"/>
<dbReference type="PROSITE" id="PS50948">
    <property type="entry name" value="PAN"/>
    <property type="match status" value="1"/>
</dbReference>
<dbReference type="PANTHER" id="PTHR47635">
    <property type="entry name" value="CUB DOMAIN-CONTAINING PROTEIN"/>
    <property type="match status" value="1"/>
</dbReference>
<dbReference type="Pfam" id="PF13385">
    <property type="entry name" value="Laminin_G_3"/>
    <property type="match status" value="1"/>
</dbReference>
<dbReference type="SUPFAM" id="SSF57414">
    <property type="entry name" value="Hairpin loop containing domain-like"/>
    <property type="match status" value="1"/>
</dbReference>
<dbReference type="RefSeq" id="XP_031549008.1">
    <property type="nucleotide sequence ID" value="XM_031693148.1"/>
</dbReference>
<dbReference type="RefSeq" id="XP_031549009.1">
    <property type="nucleotide sequence ID" value="XM_031693149.1"/>
</dbReference>
<dbReference type="InterPro" id="IPR057774">
    <property type="entry name" value="D8C_UMOD/GP2/OIT3-like"/>
</dbReference>
<feature type="domain" description="Apple" evidence="4">
    <location>
        <begin position="365"/>
        <end position="454"/>
    </location>
</feature>
<reference evidence="6 7" key="1">
    <citation type="submission" date="2025-04" db="UniProtKB">
        <authorList>
            <consortium name="RefSeq"/>
        </authorList>
    </citation>
    <scope>IDENTIFICATION</scope>
    <source>
        <tissue evidence="6 7">Tentacle</tissue>
    </source>
</reference>
<dbReference type="Gene3D" id="3.50.4.10">
    <property type="entry name" value="Hepatocyte Growth Factor"/>
    <property type="match status" value="1"/>
</dbReference>
<evidence type="ECO:0000313" key="7">
    <source>
        <dbReference type="RefSeq" id="XP_031549009.1"/>
    </source>
</evidence>
<feature type="signal peptide" evidence="3">
    <location>
        <begin position="1"/>
        <end position="24"/>
    </location>
</feature>
<evidence type="ECO:0000256" key="3">
    <source>
        <dbReference type="SAM" id="SignalP"/>
    </source>
</evidence>
<dbReference type="SUPFAM" id="SSF49899">
    <property type="entry name" value="Concanavalin A-like lectins/glucanases"/>
    <property type="match status" value="1"/>
</dbReference>
<dbReference type="InterPro" id="IPR003609">
    <property type="entry name" value="Pan_app"/>
</dbReference>
<dbReference type="KEGG" id="aten:116286592"/>
<name>A0A6P8GXL2_ACTTE</name>
<gene>
    <name evidence="6 7" type="primary">LOC116286592</name>
</gene>
<proteinExistence type="predicted"/>
<feature type="chain" id="PRO_5044652982" evidence="3">
    <location>
        <begin position="25"/>
        <end position="461"/>
    </location>
</feature>
<evidence type="ECO:0000313" key="5">
    <source>
        <dbReference type="Proteomes" id="UP000515163"/>
    </source>
</evidence>
<dbReference type="PANTHER" id="PTHR47635:SF2">
    <property type="entry name" value="LAMG-LIKE JELLYROLL FOLD DOMAIN-CONTAINING PROTEIN"/>
    <property type="match status" value="1"/>
</dbReference>
<evidence type="ECO:0000256" key="2">
    <source>
        <dbReference type="ARBA" id="ARBA00023157"/>
    </source>
</evidence>
<sequence length="461" mass="51352">MSPYIKNVWYLVFYIQILVKLVHSEDDVPEPVGLFPLNSLHTTKDISNSYLTAGTAVGVSLAPGPGGKPGGSYYFPGSSSSYIDIPQQAKLDTRYSITVLIWVYNEGTSGPIFIYETGTADWALHMFIVGASSLFFKSTRRNDFAHFPPAMFDYGTVNIWRYVGYTYDYNTGYQRLFVDGVQVAEESVGQLELSSNYKIRLGGVKAGDARTFKGRLSCLQIFDKALTQSQVQAVKGNCIEKNDYTACLDPRIISDPTRALEFKVSSQAPDRHTFIRRRWYRLKSKDWTRIVTSCPAQGSCGAQSPGWLNGQYPSIEAGIIKMEICYRSGSDCCANKATVYVRQCYGYPVFMLDDVPDVSLSNRVCTKTDSDAFPNIMFQSANESCLSGHVMKTVNDVVDDSTCITYCLHTGQECKSVNFVKPLNGTCQLNNATLTDHPLHATVNSGCRYYQRTSVMSYIIP</sequence>
<dbReference type="GeneID" id="116286592"/>
<dbReference type="OrthoDB" id="5988334at2759"/>
<dbReference type="InterPro" id="IPR013320">
    <property type="entry name" value="ConA-like_dom_sf"/>
</dbReference>
<keyword evidence="1 3" id="KW-0732">Signal</keyword>
<dbReference type="Pfam" id="PF23283">
    <property type="entry name" value="D8C_UMOD"/>
    <property type="match status" value="1"/>
</dbReference>
<evidence type="ECO:0000256" key="1">
    <source>
        <dbReference type="ARBA" id="ARBA00022729"/>
    </source>
</evidence>
<evidence type="ECO:0000313" key="6">
    <source>
        <dbReference type="RefSeq" id="XP_031549008.1"/>
    </source>
</evidence>
<accession>A0A6P8GXL2</accession>
<evidence type="ECO:0000259" key="4">
    <source>
        <dbReference type="PROSITE" id="PS50948"/>
    </source>
</evidence>